<dbReference type="InterPro" id="IPR009711">
    <property type="entry name" value="UPF0473"/>
</dbReference>
<protein>
    <submittedName>
        <fullName evidence="1">Uncharacterized protein</fullName>
    </submittedName>
</protein>
<dbReference type="EMBL" id="VSSQ01001589">
    <property type="protein sequence ID" value="MPM09599.1"/>
    <property type="molecule type" value="Genomic_DNA"/>
</dbReference>
<proteinExistence type="predicted"/>
<reference evidence="1" key="1">
    <citation type="submission" date="2019-08" db="EMBL/GenBank/DDBJ databases">
        <authorList>
            <person name="Kucharzyk K."/>
            <person name="Murdoch R.W."/>
            <person name="Higgins S."/>
            <person name="Loffler F."/>
        </authorList>
    </citation>
    <scope>NUCLEOTIDE SEQUENCE</scope>
</reference>
<evidence type="ECO:0000313" key="1">
    <source>
        <dbReference type="EMBL" id="MPM09599.1"/>
    </source>
</evidence>
<organism evidence="1">
    <name type="scientific">bioreactor metagenome</name>
    <dbReference type="NCBI Taxonomy" id="1076179"/>
    <lineage>
        <taxon>unclassified sequences</taxon>
        <taxon>metagenomes</taxon>
        <taxon>ecological metagenomes</taxon>
    </lineage>
</organism>
<accession>A0A644X0J2</accession>
<dbReference type="AlphaFoldDB" id="A0A644X0J2"/>
<dbReference type="Pfam" id="PF06949">
    <property type="entry name" value="DUF1292"/>
    <property type="match status" value="1"/>
</dbReference>
<sequence>MDKDLKQIELYDEDGNLVKLNVVAFFDMVNPDTEEKSEYVIVYDDEYTEDDIFALKVGVDEDGDDLLIPIDDEVELAAVQEAYDTIFADEE</sequence>
<comment type="caution">
    <text evidence="1">The sequence shown here is derived from an EMBL/GenBank/DDBJ whole genome shotgun (WGS) entry which is preliminary data.</text>
</comment>
<name>A0A644X0J2_9ZZZZ</name>
<gene>
    <name evidence="1" type="ORF">SDC9_55920</name>
</gene>